<feature type="transmembrane region" description="Helical" evidence="1">
    <location>
        <begin position="53"/>
        <end position="71"/>
    </location>
</feature>
<dbReference type="EMBL" id="UOFE01000003">
    <property type="protein sequence ID" value="VAW50494.1"/>
    <property type="molecule type" value="Genomic_DNA"/>
</dbReference>
<evidence type="ECO:0000313" key="2">
    <source>
        <dbReference type="EMBL" id="VAW50494.1"/>
    </source>
</evidence>
<keyword evidence="1" id="KW-1133">Transmembrane helix</keyword>
<evidence type="ECO:0000256" key="1">
    <source>
        <dbReference type="SAM" id="Phobius"/>
    </source>
</evidence>
<accession>A0A3B0X3J7</accession>
<feature type="transmembrane region" description="Helical" evidence="1">
    <location>
        <begin position="20"/>
        <end position="46"/>
    </location>
</feature>
<sequence>MLYLARFILKGQSQAALVAATMAILGLILPPAAWISAAAIVLVTLVHDPKSGLITLALSSLGAAIFSYLIFATPQIAVMFVLLAWLPAWLMASILRQTVSLAYSLQILTIMGLFAVVVLYVLFPNFGEFWREPLDQIVVQLAQQSNDISLAELKQTENWVIEFLPGLFVSSIMFGSMVSLFLGRWWQAVYYNPGGFAKEFQSLNLGKISALIAITIMLIASLVNSVFMIALVTVVFVLYGMQALSLVHATINIRQVNSAWLVMIYLIMLFIPQVVLLLMFASFADPWLDIRQRIAKPV</sequence>
<keyword evidence="1" id="KW-0472">Membrane</keyword>
<protein>
    <recommendedName>
        <fullName evidence="3">DUF2232 domain-containing protein</fullName>
    </recommendedName>
</protein>
<feature type="transmembrane region" description="Helical" evidence="1">
    <location>
        <begin position="259"/>
        <end position="284"/>
    </location>
</feature>
<feature type="transmembrane region" description="Helical" evidence="1">
    <location>
        <begin position="163"/>
        <end position="187"/>
    </location>
</feature>
<organism evidence="2">
    <name type="scientific">hydrothermal vent metagenome</name>
    <dbReference type="NCBI Taxonomy" id="652676"/>
    <lineage>
        <taxon>unclassified sequences</taxon>
        <taxon>metagenomes</taxon>
        <taxon>ecological metagenomes</taxon>
    </lineage>
</organism>
<feature type="transmembrane region" description="Helical" evidence="1">
    <location>
        <begin position="208"/>
        <end position="239"/>
    </location>
</feature>
<gene>
    <name evidence="2" type="ORF">MNBD_GAMMA05-897</name>
</gene>
<feature type="transmembrane region" description="Helical" evidence="1">
    <location>
        <begin position="102"/>
        <end position="123"/>
    </location>
</feature>
<evidence type="ECO:0008006" key="3">
    <source>
        <dbReference type="Google" id="ProtNLM"/>
    </source>
</evidence>
<dbReference type="AlphaFoldDB" id="A0A3B0X3J7"/>
<feature type="transmembrane region" description="Helical" evidence="1">
    <location>
        <begin position="77"/>
        <end position="95"/>
    </location>
</feature>
<keyword evidence="1" id="KW-0812">Transmembrane</keyword>
<reference evidence="2" key="1">
    <citation type="submission" date="2018-06" db="EMBL/GenBank/DDBJ databases">
        <authorList>
            <person name="Zhirakovskaya E."/>
        </authorList>
    </citation>
    <scope>NUCLEOTIDE SEQUENCE</scope>
</reference>
<proteinExistence type="predicted"/>
<name>A0A3B0X3J7_9ZZZZ</name>